<evidence type="ECO:0000313" key="3">
    <source>
        <dbReference type="Proteomes" id="UP000281094"/>
    </source>
</evidence>
<feature type="transmembrane region" description="Helical" evidence="1">
    <location>
        <begin position="210"/>
        <end position="227"/>
    </location>
</feature>
<evidence type="ECO:0000256" key="1">
    <source>
        <dbReference type="SAM" id="Phobius"/>
    </source>
</evidence>
<name>A0A3L7J8R4_9HYPH</name>
<proteinExistence type="predicted"/>
<feature type="transmembrane region" description="Helical" evidence="1">
    <location>
        <begin position="59"/>
        <end position="78"/>
    </location>
</feature>
<dbReference type="AlphaFoldDB" id="A0A3L7J8R4"/>
<dbReference type="RefSeq" id="WP_121644095.1">
    <property type="nucleotide sequence ID" value="NZ_RCWN01000001.1"/>
</dbReference>
<protein>
    <submittedName>
        <fullName evidence="2">Zinc transporter</fullName>
    </submittedName>
</protein>
<feature type="transmembrane region" description="Helical" evidence="1">
    <location>
        <begin position="34"/>
        <end position="52"/>
    </location>
</feature>
<feature type="transmembrane region" description="Helical" evidence="1">
    <location>
        <begin position="107"/>
        <end position="133"/>
    </location>
</feature>
<evidence type="ECO:0000313" key="2">
    <source>
        <dbReference type="EMBL" id="RLQ87127.1"/>
    </source>
</evidence>
<organism evidence="2 3">
    <name type="scientific">Notoacmeibacter ruber</name>
    <dbReference type="NCBI Taxonomy" id="2670375"/>
    <lineage>
        <taxon>Bacteria</taxon>
        <taxon>Pseudomonadati</taxon>
        <taxon>Pseudomonadota</taxon>
        <taxon>Alphaproteobacteria</taxon>
        <taxon>Hyphomicrobiales</taxon>
        <taxon>Notoacmeibacteraceae</taxon>
        <taxon>Notoacmeibacter</taxon>
    </lineage>
</organism>
<dbReference type="Proteomes" id="UP000281094">
    <property type="component" value="Unassembled WGS sequence"/>
</dbReference>
<keyword evidence="1" id="KW-1133">Transmembrane helix</keyword>
<keyword evidence="1" id="KW-0472">Membrane</keyword>
<feature type="transmembrane region" description="Helical" evidence="1">
    <location>
        <begin position="180"/>
        <end position="198"/>
    </location>
</feature>
<keyword evidence="1" id="KW-0812">Transmembrane</keyword>
<gene>
    <name evidence="2" type="ORF">D8780_01745</name>
</gene>
<feature type="transmembrane region" description="Helical" evidence="1">
    <location>
        <begin position="153"/>
        <end position="174"/>
    </location>
</feature>
<reference evidence="2 3" key="1">
    <citation type="submission" date="2018-10" db="EMBL/GenBank/DDBJ databases">
        <title>Notoacmeibacter sp. M2BS9Y-3-1, whole genome shotgun sequence.</title>
        <authorList>
            <person name="Tuo L."/>
        </authorList>
    </citation>
    <scope>NUCLEOTIDE SEQUENCE [LARGE SCALE GENOMIC DNA]</scope>
    <source>
        <strain evidence="2 3">M2BS9Y-3-1</strain>
    </source>
</reference>
<keyword evidence="3" id="KW-1185">Reference proteome</keyword>
<sequence>MLLTILTIVVVSVALIAGAVWGVYGRIGRGVEGFILAAAGGALMVSALLELVDPATKQAGVWPALGMMMTGAAVFTVLDYLVDHVWKSGAGAGLLVAITLDGIPENLALGVSLIGAGPLEVAALAGSIFLSNLPEAAGGAKRMADSMGKTGTILLWAATAAILSGAAIAGNFLLSDVGEGPLALIRSFAGGAVIASLATEIFPKAFREDHLLAGIATALGLAAAVWLRSLSGG</sequence>
<comment type="caution">
    <text evidence="2">The sequence shown here is derived from an EMBL/GenBank/DDBJ whole genome shotgun (WGS) entry which is preliminary data.</text>
</comment>
<dbReference type="EMBL" id="RCWN01000001">
    <property type="protein sequence ID" value="RLQ87127.1"/>
    <property type="molecule type" value="Genomic_DNA"/>
</dbReference>
<accession>A0A3L7J8R4</accession>